<dbReference type="PANTHER" id="PTHR43479">
    <property type="entry name" value="ACREF/ENVCD OPERON REPRESSOR-RELATED"/>
    <property type="match status" value="1"/>
</dbReference>
<keyword evidence="5" id="KW-0614">Plasmid</keyword>
<accession>A0AAX1Q790</accession>
<evidence type="ECO:0000313" key="5">
    <source>
        <dbReference type="EMBL" id="RAS75130.1"/>
    </source>
</evidence>
<dbReference type="SUPFAM" id="SSF46689">
    <property type="entry name" value="Homeodomain-like"/>
    <property type="match status" value="1"/>
</dbReference>
<comment type="caution">
    <text evidence="5">The sequence shown here is derived from an EMBL/GenBank/DDBJ whole genome shotgun (WGS) entry which is preliminary data.</text>
</comment>
<dbReference type="PANTHER" id="PTHR43479:SF11">
    <property type="entry name" value="ACREF_ENVCD OPERON REPRESSOR-RELATED"/>
    <property type="match status" value="1"/>
</dbReference>
<reference evidence="5 6" key="1">
    <citation type="submission" date="2016-03" db="EMBL/GenBank/DDBJ databases">
        <title>Comparison of Bacillus endophyticus and B. anthracis characteristics using whole genome sequence analysis and microbiological techniques.</title>
        <authorList>
            <person name="Lekota K.E."/>
            <person name="Mafofo J."/>
            <person name="Rees J."/>
            <person name="Muchadeyi F.C."/>
            <person name="Madoroba E."/>
            <person name="Van Heerden H."/>
        </authorList>
    </citation>
    <scope>NUCLEOTIDE SEQUENCE [LARGE SCALE GENOMIC DNA]</scope>
    <source>
        <strain evidence="5 6">3631_10C</strain>
        <plasmid evidence="5">pBEH4</plasmid>
    </source>
</reference>
<dbReference type="AlphaFoldDB" id="A0AAX1Q790"/>
<name>A0AAX1Q790_9BACI</name>
<dbReference type="Gene3D" id="1.10.10.60">
    <property type="entry name" value="Homeodomain-like"/>
    <property type="match status" value="1"/>
</dbReference>
<dbReference type="InterPro" id="IPR050624">
    <property type="entry name" value="HTH-type_Tx_Regulator"/>
</dbReference>
<gene>
    <name evidence="5" type="ORF">A3864_16615</name>
</gene>
<evidence type="ECO:0000259" key="4">
    <source>
        <dbReference type="PROSITE" id="PS50977"/>
    </source>
</evidence>
<dbReference type="SUPFAM" id="SSF48498">
    <property type="entry name" value="Tetracyclin repressor-like, C-terminal domain"/>
    <property type="match status" value="1"/>
</dbReference>
<proteinExistence type="predicted"/>
<dbReference type="Proteomes" id="UP000250174">
    <property type="component" value="Unassembled WGS sequence"/>
</dbReference>
<protein>
    <submittedName>
        <fullName evidence="5">TetR family transcriptional regulator</fullName>
    </submittedName>
</protein>
<dbReference type="PRINTS" id="PR00455">
    <property type="entry name" value="HTHTETR"/>
</dbReference>
<dbReference type="PROSITE" id="PS50977">
    <property type="entry name" value="HTH_TETR_2"/>
    <property type="match status" value="1"/>
</dbReference>
<dbReference type="GO" id="GO:0003677">
    <property type="term" value="F:DNA binding"/>
    <property type="evidence" value="ECO:0007669"/>
    <property type="project" value="UniProtKB-UniRule"/>
</dbReference>
<dbReference type="EMBL" id="LVYK01000038">
    <property type="protein sequence ID" value="RAS75130.1"/>
    <property type="molecule type" value="Genomic_DNA"/>
</dbReference>
<feature type="DNA-binding region" description="H-T-H motif" evidence="3">
    <location>
        <begin position="27"/>
        <end position="46"/>
    </location>
</feature>
<dbReference type="InterPro" id="IPR009057">
    <property type="entry name" value="Homeodomain-like_sf"/>
</dbReference>
<evidence type="ECO:0000256" key="1">
    <source>
        <dbReference type="ARBA" id="ARBA00022491"/>
    </source>
</evidence>
<geneLocation type="plasmid" evidence="5">
    <name>pBEH4</name>
</geneLocation>
<dbReference type="PROSITE" id="PS01081">
    <property type="entry name" value="HTH_TETR_1"/>
    <property type="match status" value="1"/>
</dbReference>
<dbReference type="RefSeq" id="WP_111924458.1">
    <property type="nucleotide sequence ID" value="NZ_LVYK01000038.1"/>
</dbReference>
<dbReference type="InterPro" id="IPR001647">
    <property type="entry name" value="HTH_TetR"/>
</dbReference>
<dbReference type="InterPro" id="IPR036271">
    <property type="entry name" value="Tet_transcr_reg_TetR-rel_C_sf"/>
</dbReference>
<evidence type="ECO:0000256" key="2">
    <source>
        <dbReference type="ARBA" id="ARBA00023125"/>
    </source>
</evidence>
<organism evidence="5 6">
    <name type="scientific">Priestia endophytica</name>
    <dbReference type="NCBI Taxonomy" id="135735"/>
    <lineage>
        <taxon>Bacteria</taxon>
        <taxon>Bacillati</taxon>
        <taxon>Bacillota</taxon>
        <taxon>Bacilli</taxon>
        <taxon>Bacillales</taxon>
        <taxon>Bacillaceae</taxon>
        <taxon>Priestia</taxon>
    </lineage>
</organism>
<dbReference type="Pfam" id="PF00440">
    <property type="entry name" value="TetR_N"/>
    <property type="match status" value="1"/>
</dbReference>
<evidence type="ECO:0000256" key="3">
    <source>
        <dbReference type="PROSITE-ProRule" id="PRU00335"/>
    </source>
</evidence>
<dbReference type="Gene3D" id="1.10.357.10">
    <property type="entry name" value="Tetracycline Repressor, domain 2"/>
    <property type="match status" value="1"/>
</dbReference>
<keyword evidence="2 3" id="KW-0238">DNA-binding</keyword>
<dbReference type="InterPro" id="IPR023772">
    <property type="entry name" value="DNA-bd_HTH_TetR-type_CS"/>
</dbReference>
<feature type="domain" description="HTH tetR-type" evidence="4">
    <location>
        <begin position="4"/>
        <end position="64"/>
    </location>
</feature>
<evidence type="ECO:0000313" key="6">
    <source>
        <dbReference type="Proteomes" id="UP000250174"/>
    </source>
</evidence>
<sequence>MSKEDKRQRIIDASYKIFASKGYTNASIKDIAKEADITPGLIHYYFKNKEELLFSVQDQIQNRYHNKYEGKDEKYLSPLETLQEIKSRAEKDPEWYRWRYEIYSLGLKNEDIQKEVASILRNGRESLSKPLQNLIGGSEDTKEMASILLACFDGLALQKIVDEDFNIDRAYNLLVSLLEIYLKE</sequence>
<keyword evidence="1" id="KW-0678">Repressor</keyword>